<evidence type="ECO:0000313" key="7">
    <source>
        <dbReference type="EMBL" id="MCS3903908.1"/>
    </source>
</evidence>
<dbReference type="InterPro" id="IPR044880">
    <property type="entry name" value="NCX_ion-bd_dom_sf"/>
</dbReference>
<dbReference type="EMBL" id="JANUCT010000013">
    <property type="protein sequence ID" value="MCS3903908.1"/>
    <property type="molecule type" value="Genomic_DNA"/>
</dbReference>
<dbReference type="GO" id="GO:0005886">
    <property type="term" value="C:plasma membrane"/>
    <property type="evidence" value="ECO:0007669"/>
    <property type="project" value="TreeGrafter"/>
</dbReference>
<dbReference type="PANTHER" id="PTHR10846">
    <property type="entry name" value="SODIUM/POTASSIUM/CALCIUM EXCHANGER"/>
    <property type="match status" value="1"/>
</dbReference>
<accession>A0AAE3L4H9</accession>
<dbReference type="GO" id="GO:0008273">
    <property type="term" value="F:calcium, potassium:sodium antiporter activity"/>
    <property type="evidence" value="ECO:0007669"/>
    <property type="project" value="TreeGrafter"/>
</dbReference>
<dbReference type="Pfam" id="PF01699">
    <property type="entry name" value="Na_Ca_ex"/>
    <property type="match status" value="2"/>
</dbReference>
<dbReference type="GO" id="GO:0006874">
    <property type="term" value="P:intracellular calcium ion homeostasis"/>
    <property type="evidence" value="ECO:0007669"/>
    <property type="project" value="TreeGrafter"/>
</dbReference>
<feature type="domain" description="Sodium/calcium exchanger membrane region" evidence="6">
    <location>
        <begin position="8"/>
        <end position="132"/>
    </location>
</feature>
<dbReference type="Proteomes" id="UP001204445">
    <property type="component" value="Unassembled WGS sequence"/>
</dbReference>
<evidence type="ECO:0000256" key="2">
    <source>
        <dbReference type="ARBA" id="ARBA00022692"/>
    </source>
</evidence>
<reference evidence="7" key="1">
    <citation type="submission" date="2022-08" db="EMBL/GenBank/DDBJ databases">
        <title>Genomic Encyclopedia of Type Strains, Phase III (KMG-III): the genomes of soil and plant-associated and newly described type strains.</title>
        <authorList>
            <person name="Whitman W."/>
        </authorList>
    </citation>
    <scope>NUCLEOTIDE SEQUENCE</scope>
    <source>
        <strain evidence="7">HMT 1</strain>
    </source>
</reference>
<feature type="transmembrane region" description="Helical" evidence="5">
    <location>
        <begin position="221"/>
        <end position="238"/>
    </location>
</feature>
<keyword evidence="2 5" id="KW-0812">Transmembrane</keyword>
<organism evidence="7 8">
    <name type="scientific">Methylohalomonas lacus</name>
    <dbReference type="NCBI Taxonomy" id="398773"/>
    <lineage>
        <taxon>Bacteria</taxon>
        <taxon>Pseudomonadati</taxon>
        <taxon>Pseudomonadota</taxon>
        <taxon>Gammaproteobacteria</taxon>
        <taxon>Methylohalomonadales</taxon>
        <taxon>Methylohalomonadaceae</taxon>
        <taxon>Methylohalomonas</taxon>
    </lineage>
</organism>
<dbReference type="RefSeq" id="WP_259055883.1">
    <property type="nucleotide sequence ID" value="NZ_JANUCT010000013.1"/>
</dbReference>
<feature type="transmembrane region" description="Helical" evidence="5">
    <location>
        <begin position="68"/>
        <end position="90"/>
    </location>
</feature>
<dbReference type="AlphaFoldDB" id="A0AAE3L4H9"/>
<evidence type="ECO:0000256" key="3">
    <source>
        <dbReference type="ARBA" id="ARBA00022989"/>
    </source>
</evidence>
<comment type="subcellular location">
    <subcellularLocation>
        <location evidence="1">Membrane</location>
        <topology evidence="1">Multi-pass membrane protein</topology>
    </subcellularLocation>
</comment>
<dbReference type="InterPro" id="IPR004481">
    <property type="entry name" value="K/Na/Ca-exchanger"/>
</dbReference>
<keyword evidence="8" id="KW-1185">Reference proteome</keyword>
<dbReference type="GO" id="GO:0005262">
    <property type="term" value="F:calcium channel activity"/>
    <property type="evidence" value="ECO:0007669"/>
    <property type="project" value="TreeGrafter"/>
</dbReference>
<feature type="transmembrane region" description="Helical" evidence="5">
    <location>
        <begin position="39"/>
        <end position="56"/>
    </location>
</feature>
<proteinExistence type="predicted"/>
<feature type="transmembrane region" description="Helical" evidence="5">
    <location>
        <begin position="292"/>
        <end position="310"/>
    </location>
</feature>
<evidence type="ECO:0000256" key="4">
    <source>
        <dbReference type="ARBA" id="ARBA00023136"/>
    </source>
</evidence>
<feature type="transmembrane region" description="Helical" evidence="5">
    <location>
        <begin position="6"/>
        <end position="27"/>
    </location>
</feature>
<gene>
    <name evidence="7" type="ORF">J2T55_001940</name>
</gene>
<evidence type="ECO:0000259" key="6">
    <source>
        <dbReference type="Pfam" id="PF01699"/>
    </source>
</evidence>
<protein>
    <submittedName>
        <fullName evidence="7">Cation:H+ antiporter</fullName>
    </submittedName>
</protein>
<dbReference type="Gene3D" id="1.20.1420.30">
    <property type="entry name" value="NCX, central ion-binding region"/>
    <property type="match status" value="2"/>
</dbReference>
<name>A0AAE3L4H9_9GAMM</name>
<dbReference type="InterPro" id="IPR004837">
    <property type="entry name" value="NaCa_Exmemb"/>
</dbReference>
<feature type="transmembrane region" description="Helical" evidence="5">
    <location>
        <begin position="322"/>
        <end position="340"/>
    </location>
</feature>
<sequence>MFSTLGSSIVVFAIAAVIIAVTGVRLAQLADELADRTGWGEALMGGLFLAGITSLPDFAATLTAAVDGYAALAMGNVMGSLAVNLVFLCIGDIFYRKANLEHAAATSPNLIQAALFIGLLVIPLLAMVTVPVAVLGIHPITPLLVCSYILGYRLVQSSQYRPMWIPRRTSQTVVDQPDQAGNDNQRAGLRLWLVFALLALLIATSGWALMNAAETIASETALSESAVGTLFTAFFTSLPELVTTIAAVRYGALTLAVSNILGTNCFNILVFAAADIAYRDGSIYHAIGTPQLAWGLLTILMTAILLLGFICRERDGIGRIGFESFLILLLYAAAATITLLA</sequence>
<evidence type="ECO:0000313" key="8">
    <source>
        <dbReference type="Proteomes" id="UP001204445"/>
    </source>
</evidence>
<dbReference type="PANTHER" id="PTHR10846:SF8">
    <property type="entry name" value="INNER MEMBRANE PROTEIN YRBG"/>
    <property type="match status" value="1"/>
</dbReference>
<evidence type="ECO:0000256" key="5">
    <source>
        <dbReference type="SAM" id="Phobius"/>
    </source>
</evidence>
<evidence type="ECO:0000256" key="1">
    <source>
        <dbReference type="ARBA" id="ARBA00004141"/>
    </source>
</evidence>
<keyword evidence="4 5" id="KW-0472">Membrane</keyword>
<feature type="domain" description="Sodium/calcium exchanger membrane region" evidence="6">
    <location>
        <begin position="191"/>
        <end position="338"/>
    </location>
</feature>
<feature type="transmembrane region" description="Helical" evidence="5">
    <location>
        <begin position="250"/>
        <end position="272"/>
    </location>
</feature>
<feature type="transmembrane region" description="Helical" evidence="5">
    <location>
        <begin position="110"/>
        <end position="130"/>
    </location>
</feature>
<keyword evidence="3 5" id="KW-1133">Transmembrane helix</keyword>
<feature type="transmembrane region" description="Helical" evidence="5">
    <location>
        <begin position="191"/>
        <end position="209"/>
    </location>
</feature>
<comment type="caution">
    <text evidence="7">The sequence shown here is derived from an EMBL/GenBank/DDBJ whole genome shotgun (WGS) entry which is preliminary data.</text>
</comment>